<evidence type="ECO:0000313" key="4">
    <source>
        <dbReference type="EMBL" id="CAB4947510.1"/>
    </source>
</evidence>
<dbReference type="GO" id="GO:0005886">
    <property type="term" value="C:plasma membrane"/>
    <property type="evidence" value="ECO:0007669"/>
    <property type="project" value="TreeGrafter"/>
</dbReference>
<dbReference type="PANTHER" id="PTHR30487:SF0">
    <property type="entry name" value="PREPILIN LEADER PEPTIDASE_N-METHYLTRANSFERASE-RELATED"/>
    <property type="match status" value="1"/>
</dbReference>
<keyword evidence="2" id="KW-0472">Membrane</keyword>
<dbReference type="AlphaFoldDB" id="A0A6J7JVB0"/>
<dbReference type="PANTHER" id="PTHR30487">
    <property type="entry name" value="TYPE 4 PREPILIN-LIKE PROTEINS LEADER PEPTIDE-PROCESSING ENZYME"/>
    <property type="match status" value="1"/>
</dbReference>
<evidence type="ECO:0000256" key="1">
    <source>
        <dbReference type="ARBA" id="ARBA00005801"/>
    </source>
</evidence>
<organism evidence="4">
    <name type="scientific">freshwater metagenome</name>
    <dbReference type="NCBI Taxonomy" id="449393"/>
    <lineage>
        <taxon>unclassified sequences</taxon>
        <taxon>metagenomes</taxon>
        <taxon>ecological metagenomes</taxon>
    </lineage>
</organism>
<dbReference type="Pfam" id="PF01478">
    <property type="entry name" value="Peptidase_A24"/>
    <property type="match status" value="1"/>
</dbReference>
<gene>
    <name evidence="4" type="ORF">UFOPK3837_00216</name>
</gene>
<proteinExistence type="inferred from homology"/>
<reference evidence="4" key="1">
    <citation type="submission" date="2020-05" db="EMBL/GenBank/DDBJ databases">
        <authorList>
            <person name="Chiriac C."/>
            <person name="Salcher M."/>
            <person name="Ghai R."/>
            <person name="Kavagutti S V."/>
        </authorList>
    </citation>
    <scope>NUCLEOTIDE SEQUENCE</scope>
</reference>
<dbReference type="GO" id="GO:0006465">
    <property type="term" value="P:signal peptide processing"/>
    <property type="evidence" value="ECO:0007669"/>
    <property type="project" value="TreeGrafter"/>
</dbReference>
<dbReference type="EMBL" id="CAFBNO010000004">
    <property type="protein sequence ID" value="CAB4947510.1"/>
    <property type="molecule type" value="Genomic_DNA"/>
</dbReference>
<feature type="domain" description="Prepilin type IV endopeptidase peptidase" evidence="3">
    <location>
        <begin position="9"/>
        <end position="110"/>
    </location>
</feature>
<protein>
    <submittedName>
        <fullName evidence="4">Unannotated protein</fullName>
    </submittedName>
</protein>
<sequence>MFELLGAAYLAIFSIPLAIIDVRERRLPNKITLPAIGVTLLGLLLANEWQRVGVALICGGALFAIGTGLSFKGWIGMGDVKLLVPIGLTLGWFGWELLALALGATFALAGAFVLVRMAMQKITASSTIALGPFLLMGFWAAVIPQVWSSIAR</sequence>
<evidence type="ECO:0000256" key="2">
    <source>
        <dbReference type="SAM" id="Phobius"/>
    </source>
</evidence>
<dbReference type="Gene3D" id="1.20.120.1220">
    <property type="match status" value="1"/>
</dbReference>
<name>A0A6J7JVB0_9ZZZZ</name>
<evidence type="ECO:0000259" key="3">
    <source>
        <dbReference type="Pfam" id="PF01478"/>
    </source>
</evidence>
<dbReference type="InterPro" id="IPR050882">
    <property type="entry name" value="Prepilin_peptidase/N-MTase"/>
</dbReference>
<keyword evidence="2" id="KW-1133">Transmembrane helix</keyword>
<keyword evidence="2" id="KW-0812">Transmembrane</keyword>
<dbReference type="InterPro" id="IPR000045">
    <property type="entry name" value="Prepilin_IV_endopep_pep"/>
</dbReference>
<feature type="transmembrane region" description="Helical" evidence="2">
    <location>
        <begin position="95"/>
        <end position="115"/>
    </location>
</feature>
<comment type="similarity">
    <text evidence="1">Belongs to the peptidase A24 family.</text>
</comment>
<feature type="transmembrane region" description="Helical" evidence="2">
    <location>
        <begin position="127"/>
        <end position="147"/>
    </location>
</feature>
<dbReference type="GO" id="GO:0004190">
    <property type="term" value="F:aspartic-type endopeptidase activity"/>
    <property type="evidence" value="ECO:0007669"/>
    <property type="project" value="InterPro"/>
</dbReference>
<feature type="transmembrane region" description="Helical" evidence="2">
    <location>
        <begin position="54"/>
        <end position="75"/>
    </location>
</feature>
<feature type="transmembrane region" description="Helical" evidence="2">
    <location>
        <begin position="30"/>
        <end position="47"/>
    </location>
</feature>
<accession>A0A6J7JVB0</accession>